<dbReference type="InterPro" id="IPR032675">
    <property type="entry name" value="LRR_dom_sf"/>
</dbReference>
<comment type="caution">
    <text evidence="3">The sequence shown here is derived from an EMBL/GenBank/DDBJ whole genome shotgun (WGS) entry which is preliminary data.</text>
</comment>
<dbReference type="PANTHER" id="PTHR47186">
    <property type="entry name" value="LEUCINE-RICH REPEAT-CONTAINING PROTEIN 57"/>
    <property type="match status" value="1"/>
</dbReference>
<dbReference type="InterPro" id="IPR055414">
    <property type="entry name" value="LRR_R13L4/SHOC2-like"/>
</dbReference>
<accession>A0A438BLX7</accession>
<dbReference type="PANTHER" id="PTHR47186:SF3">
    <property type="entry name" value="OS09G0267800 PROTEIN"/>
    <property type="match status" value="1"/>
</dbReference>
<reference evidence="3 4" key="1">
    <citation type="journal article" date="2018" name="PLoS Genet.">
        <title>Population sequencing reveals clonal diversity and ancestral inbreeding in the grapevine cultivar Chardonnay.</title>
        <authorList>
            <person name="Roach M.J."/>
            <person name="Johnson D.L."/>
            <person name="Bohlmann J."/>
            <person name="van Vuuren H.J."/>
            <person name="Jones S.J."/>
            <person name="Pretorius I.S."/>
            <person name="Schmidt S.A."/>
            <person name="Borneman A.R."/>
        </authorList>
    </citation>
    <scope>NUCLEOTIDE SEQUENCE [LARGE SCALE GENOMIC DNA]</scope>
    <source>
        <strain evidence="4">cv. Chardonnay</strain>
        <tissue evidence="3">Leaf</tissue>
    </source>
</reference>
<evidence type="ECO:0000259" key="2">
    <source>
        <dbReference type="Pfam" id="PF23598"/>
    </source>
</evidence>
<dbReference type="EMBL" id="QGNW01002724">
    <property type="protein sequence ID" value="RVW11967.1"/>
    <property type="molecule type" value="Genomic_DNA"/>
</dbReference>
<dbReference type="Pfam" id="PF23598">
    <property type="entry name" value="LRR_14"/>
    <property type="match status" value="1"/>
</dbReference>
<organism evidence="3 4">
    <name type="scientific">Vitis vinifera</name>
    <name type="common">Grape</name>
    <dbReference type="NCBI Taxonomy" id="29760"/>
    <lineage>
        <taxon>Eukaryota</taxon>
        <taxon>Viridiplantae</taxon>
        <taxon>Streptophyta</taxon>
        <taxon>Embryophyta</taxon>
        <taxon>Tracheophyta</taxon>
        <taxon>Spermatophyta</taxon>
        <taxon>Magnoliopsida</taxon>
        <taxon>eudicotyledons</taxon>
        <taxon>Gunneridae</taxon>
        <taxon>Pentapetalae</taxon>
        <taxon>rosids</taxon>
        <taxon>Vitales</taxon>
        <taxon>Vitaceae</taxon>
        <taxon>Viteae</taxon>
        <taxon>Vitis</taxon>
    </lineage>
</organism>
<protein>
    <submittedName>
        <fullName evidence="3">Disease resistance-like protein CSA1</fullName>
    </submittedName>
</protein>
<proteinExistence type="predicted"/>
<evidence type="ECO:0000256" key="1">
    <source>
        <dbReference type="ARBA" id="ARBA00022737"/>
    </source>
</evidence>
<gene>
    <name evidence="3" type="primary">CSA1_22</name>
    <name evidence="3" type="ORF">CK203_091827</name>
</gene>
<dbReference type="SUPFAM" id="SSF52058">
    <property type="entry name" value="L domain-like"/>
    <property type="match status" value="1"/>
</dbReference>
<dbReference type="Gene3D" id="3.80.10.10">
    <property type="entry name" value="Ribonuclease Inhibitor"/>
    <property type="match status" value="1"/>
</dbReference>
<evidence type="ECO:0000313" key="3">
    <source>
        <dbReference type="EMBL" id="RVW11967.1"/>
    </source>
</evidence>
<feature type="domain" description="Disease resistance R13L4/SHOC-2-like LRR" evidence="2">
    <location>
        <begin position="5"/>
        <end position="77"/>
    </location>
</feature>
<name>A0A438BLX7_VITVI</name>
<dbReference type="Proteomes" id="UP000288805">
    <property type="component" value="Unassembled WGS sequence"/>
</dbReference>
<dbReference type="AlphaFoldDB" id="A0A438BLX7"/>
<sequence>MEDMEYLDVLDLEGTAIKELPSSIQNLKNLRMLYLSNCKNLVTLPDSIYDLRSLEYLILPGCSNLEKFPKNLEALCSLVN</sequence>
<keyword evidence="1" id="KW-0677">Repeat</keyword>
<evidence type="ECO:0000313" key="4">
    <source>
        <dbReference type="Proteomes" id="UP000288805"/>
    </source>
</evidence>